<feature type="transmembrane region" description="Helical" evidence="1">
    <location>
        <begin position="21"/>
        <end position="41"/>
    </location>
</feature>
<dbReference type="EMBL" id="AP023420">
    <property type="protein sequence ID" value="BCK83290.1"/>
    <property type="molecule type" value="Genomic_DNA"/>
</dbReference>
<keyword evidence="1" id="KW-1133">Transmembrane helix</keyword>
<keyword evidence="1" id="KW-0812">Transmembrane</keyword>
<gene>
    <name evidence="2" type="ORF">MM59RIKEN_06090</name>
</gene>
<evidence type="ECO:0000313" key="2">
    <source>
        <dbReference type="EMBL" id="BCK83290.1"/>
    </source>
</evidence>
<dbReference type="KEGG" id="pfaa:MM59RIKEN_06090"/>
<accession>A0A810Q5C1</accession>
<feature type="transmembrane region" description="Helical" evidence="1">
    <location>
        <begin position="100"/>
        <end position="120"/>
    </location>
</feature>
<organism evidence="2 3">
    <name type="scientific">Pusillibacter faecalis</name>
    <dbReference type="NCBI Taxonomy" id="2714358"/>
    <lineage>
        <taxon>Bacteria</taxon>
        <taxon>Bacillati</taxon>
        <taxon>Bacillota</taxon>
        <taxon>Clostridia</taxon>
        <taxon>Eubacteriales</taxon>
        <taxon>Oscillospiraceae</taxon>
        <taxon>Pusillibacter</taxon>
    </lineage>
</organism>
<evidence type="ECO:0008006" key="4">
    <source>
        <dbReference type="Google" id="ProtNLM"/>
    </source>
</evidence>
<protein>
    <recommendedName>
        <fullName evidence="4">Fimbrial protein</fullName>
    </recommendedName>
</protein>
<evidence type="ECO:0000313" key="3">
    <source>
        <dbReference type="Proteomes" id="UP000679848"/>
    </source>
</evidence>
<dbReference type="RefSeq" id="WP_055179532.1">
    <property type="nucleotide sequence ID" value="NZ_AP023420.1"/>
</dbReference>
<dbReference type="AlphaFoldDB" id="A0A810Q5C1"/>
<dbReference type="Proteomes" id="UP000679848">
    <property type="component" value="Chromosome"/>
</dbReference>
<evidence type="ECO:0000256" key="1">
    <source>
        <dbReference type="SAM" id="Phobius"/>
    </source>
</evidence>
<sequence>MANDEKKQDLRSGVHRRLGDWLHMAMIACYMAVLFVQPAAAADDDMWTRFSEIIANVYGELLGISTIVAVTAAAVALLVRMISRNERAVAEATSWLKRIVVTWIVLNTLGFIVAYLQPLIEGGKYTPPK</sequence>
<reference evidence="2" key="1">
    <citation type="submission" date="2020-09" db="EMBL/GenBank/DDBJ databases">
        <title>New species isolated from human feces.</title>
        <authorList>
            <person name="Kitahara M."/>
            <person name="Shigeno Y."/>
            <person name="Shime M."/>
            <person name="Matsumoto Y."/>
            <person name="Nakamura S."/>
            <person name="Motooka D."/>
            <person name="Fukuoka S."/>
            <person name="Nishikawa H."/>
            <person name="Benno Y."/>
        </authorList>
    </citation>
    <scope>NUCLEOTIDE SEQUENCE</scope>
    <source>
        <strain evidence="2">MM59</strain>
    </source>
</reference>
<proteinExistence type="predicted"/>
<name>A0A810Q5C1_9FIRM</name>
<keyword evidence="3" id="KW-1185">Reference proteome</keyword>
<feature type="transmembrane region" description="Helical" evidence="1">
    <location>
        <begin position="61"/>
        <end position="79"/>
    </location>
</feature>
<keyword evidence="1" id="KW-0472">Membrane</keyword>